<dbReference type="Pfam" id="PF00389">
    <property type="entry name" value="2-Hacid_dh"/>
    <property type="match status" value="1"/>
</dbReference>
<reference evidence="6" key="1">
    <citation type="submission" date="2018-04" db="EMBL/GenBank/DDBJ databases">
        <title>Transcriptome of Schizaphis graminum biotype I.</title>
        <authorList>
            <person name="Scully E.D."/>
            <person name="Geib S.M."/>
            <person name="Palmer N.A."/>
            <person name="Koch K."/>
            <person name="Bradshaw J."/>
            <person name="Heng-Moss T."/>
            <person name="Sarath G."/>
        </authorList>
    </citation>
    <scope>NUCLEOTIDE SEQUENCE</scope>
</reference>
<dbReference type="PROSITE" id="PS00065">
    <property type="entry name" value="D_2_HYDROXYACID_DH_1"/>
    <property type="match status" value="1"/>
</dbReference>
<keyword evidence="1 3" id="KW-0560">Oxidoreductase</keyword>
<dbReference type="Pfam" id="PF02826">
    <property type="entry name" value="2-Hacid_dh_C"/>
    <property type="match status" value="1"/>
</dbReference>
<evidence type="ECO:0000256" key="1">
    <source>
        <dbReference type="ARBA" id="ARBA00023002"/>
    </source>
</evidence>
<dbReference type="EMBL" id="GGMR01018855">
    <property type="protein sequence ID" value="MBY31474.1"/>
    <property type="molecule type" value="Transcribed_RNA"/>
</dbReference>
<dbReference type="CDD" id="cd05301">
    <property type="entry name" value="GDH"/>
    <property type="match status" value="1"/>
</dbReference>
<dbReference type="FunFam" id="3.40.50.720:FF:000026">
    <property type="entry name" value="Glyoxylate/hydroxypyruvate reductase B"/>
    <property type="match status" value="1"/>
</dbReference>
<organism evidence="6">
    <name type="scientific">Schizaphis graminum</name>
    <name type="common">Green bug aphid</name>
    <dbReference type="NCBI Taxonomy" id="13262"/>
    <lineage>
        <taxon>Eukaryota</taxon>
        <taxon>Metazoa</taxon>
        <taxon>Ecdysozoa</taxon>
        <taxon>Arthropoda</taxon>
        <taxon>Hexapoda</taxon>
        <taxon>Insecta</taxon>
        <taxon>Pterygota</taxon>
        <taxon>Neoptera</taxon>
        <taxon>Paraneoptera</taxon>
        <taxon>Hemiptera</taxon>
        <taxon>Sternorrhyncha</taxon>
        <taxon>Aphidomorpha</taxon>
        <taxon>Aphidoidea</taxon>
        <taxon>Aphididae</taxon>
        <taxon>Aphidini</taxon>
        <taxon>Schizaphis</taxon>
    </lineage>
</organism>
<dbReference type="Gene3D" id="3.40.50.720">
    <property type="entry name" value="NAD(P)-binding Rossmann-like Domain"/>
    <property type="match status" value="2"/>
</dbReference>
<feature type="domain" description="D-isomer specific 2-hydroxyacid dehydrogenase NAD-binding" evidence="5">
    <location>
        <begin position="111"/>
        <end position="289"/>
    </location>
</feature>
<sequence length="322" mass="35301">MSKPKVFVAMRHVPELAIDLLRERFDVEICDSLQATRAEILQKIPGKFAIFCIPSNKIDEELIKTAGTSLKVVGTMSVGYDHVDLTALKKYGIRLGYTPDILTETVAETTIGLLISTTRRFFEANHALKTGEWENATPVWMCGRGIRNSVVGIVGCGNIGTSIAKKLNTFEISQLLYTSRTEKPAVKALGGKLVTIDELVKQSDFIIISVALNEDTKFIINKERIAKMKSHAVLVNIGRGALIDQDELIKALQENRIGGAGLDVMTPEPLPLDNPLMKMNNVVLLPHIGSASIETRTEMAITTAKNIIAALDNTSMPNEVQF</sequence>
<evidence type="ECO:0000259" key="4">
    <source>
        <dbReference type="Pfam" id="PF00389"/>
    </source>
</evidence>
<name>A0A2S2PQ62_SCHGA</name>
<dbReference type="GO" id="GO:0030267">
    <property type="term" value="F:glyoxylate reductase (NADPH) activity"/>
    <property type="evidence" value="ECO:0007669"/>
    <property type="project" value="TreeGrafter"/>
</dbReference>
<accession>A0A2S2PQ62</accession>
<dbReference type="PANTHER" id="PTHR10996">
    <property type="entry name" value="2-HYDROXYACID DEHYDROGENASE-RELATED"/>
    <property type="match status" value="1"/>
</dbReference>
<evidence type="ECO:0000256" key="3">
    <source>
        <dbReference type="RuleBase" id="RU003719"/>
    </source>
</evidence>
<dbReference type="GO" id="GO:0008465">
    <property type="term" value="F:hydroxypyruvate reductase (NADH) activity"/>
    <property type="evidence" value="ECO:0007669"/>
    <property type="project" value="TreeGrafter"/>
</dbReference>
<gene>
    <name evidence="6" type="primary">GRHPR_0</name>
    <name evidence="6" type="ORF">g.50319</name>
</gene>
<keyword evidence="6" id="KW-0670">Pyruvate</keyword>
<evidence type="ECO:0000256" key="2">
    <source>
        <dbReference type="ARBA" id="ARBA00073306"/>
    </source>
</evidence>
<comment type="similarity">
    <text evidence="3">Belongs to the D-isomer specific 2-hydroxyacid dehydrogenase family.</text>
</comment>
<dbReference type="SUPFAM" id="SSF52283">
    <property type="entry name" value="Formate/glycerate dehydrogenase catalytic domain-like"/>
    <property type="match status" value="1"/>
</dbReference>
<feature type="domain" description="D-isomer specific 2-hydroxyacid dehydrogenase catalytic" evidence="4">
    <location>
        <begin position="10"/>
        <end position="320"/>
    </location>
</feature>
<dbReference type="GO" id="GO:0051287">
    <property type="term" value="F:NAD binding"/>
    <property type="evidence" value="ECO:0007669"/>
    <property type="project" value="InterPro"/>
</dbReference>
<dbReference type="InterPro" id="IPR036291">
    <property type="entry name" value="NAD(P)-bd_dom_sf"/>
</dbReference>
<evidence type="ECO:0000313" key="6">
    <source>
        <dbReference type="EMBL" id="MBY31474.1"/>
    </source>
</evidence>
<evidence type="ECO:0000259" key="5">
    <source>
        <dbReference type="Pfam" id="PF02826"/>
    </source>
</evidence>
<dbReference type="InterPro" id="IPR006140">
    <property type="entry name" value="D-isomer_DH_NAD-bd"/>
</dbReference>
<dbReference type="PANTHER" id="PTHR10996:SF277">
    <property type="entry name" value="GLYOXYLATE REDUCTASE_HYDROXYPYRUVATE REDUCTASE"/>
    <property type="match status" value="1"/>
</dbReference>
<dbReference type="InterPro" id="IPR006139">
    <property type="entry name" value="D-isomer_2_OHA_DH_cat_dom"/>
</dbReference>
<dbReference type="InterPro" id="IPR029752">
    <property type="entry name" value="D-isomer_DH_CS1"/>
</dbReference>
<dbReference type="GO" id="GO:0005829">
    <property type="term" value="C:cytosol"/>
    <property type="evidence" value="ECO:0007669"/>
    <property type="project" value="TreeGrafter"/>
</dbReference>
<dbReference type="SUPFAM" id="SSF51735">
    <property type="entry name" value="NAD(P)-binding Rossmann-fold domains"/>
    <property type="match status" value="1"/>
</dbReference>
<proteinExistence type="inferred from homology"/>
<dbReference type="InterPro" id="IPR050223">
    <property type="entry name" value="D-isomer_2-hydroxyacid_DH"/>
</dbReference>
<protein>
    <recommendedName>
        <fullName evidence="2">Glyoxylate reductase/hydroxypyruvate reductase</fullName>
    </recommendedName>
</protein>
<dbReference type="AlphaFoldDB" id="A0A2S2PQ62"/>